<dbReference type="RefSeq" id="WP_406856209.1">
    <property type="nucleotide sequence ID" value="NZ_CP157484.1"/>
</dbReference>
<evidence type="ECO:0000259" key="16">
    <source>
        <dbReference type="Pfam" id="PF07687"/>
    </source>
</evidence>
<evidence type="ECO:0000256" key="5">
    <source>
        <dbReference type="ARBA" id="ARBA00022391"/>
    </source>
</evidence>
<comment type="function">
    <text evidence="15">Catalyzes the hydrolysis of N-succinyl-L,L-diaminopimelic acid (SDAP), forming succinate and LL-2,6-diaminopimelate (DAP), an intermediate involved in the bacterial biosynthesis of lysine and meso-diaminopimelic acid, an essential component of bacterial cell walls.</text>
</comment>
<dbReference type="InterPro" id="IPR050072">
    <property type="entry name" value="Peptidase_M20A"/>
</dbReference>
<sequence length="387" mass="41326">MLDPLDPVALTQALIRRRSVTPADDGALDLLADVLAKAGFETHRLTFSEPGSADVENLYARIGVDAPVMLFAGHTDVVPPGDEAQWSHPPFAADIVDGVLYGRGAADMKSGVAASVSAALRYLAALEGRPKGSIAFLLTGDEEGPAVNGTVKLLEWAKARGELFDCCLLGEPTNPEALGDMIKIGRRGSLTGRLTVEGVQGHVAYPHLADNPIRRLAPLLAALMAEPLDHGTAQFGPSNLEFTTVDVGNLATNVIPARARAVFNIRFNDLWTAETLADEIRARLERAAGPQARYEVAFDRSNSPAFLTPPGPFVSLVSDAVEEVTGRKPALSTTGGTSDARFIRNYCPVLEFGLVGATMHQIDERAEIADIEALTRIYERVLARVLG</sequence>
<comment type="subunit">
    <text evidence="3 15">Homodimer.</text>
</comment>
<dbReference type="AlphaFoldDB" id="A0AAU7JG18"/>
<evidence type="ECO:0000256" key="2">
    <source>
        <dbReference type="ARBA" id="ARBA00006746"/>
    </source>
</evidence>
<proteinExistence type="inferred from homology"/>
<protein>
    <recommendedName>
        <fullName evidence="5 15">Succinyl-diaminopimelate desuccinylase</fullName>
        <shortName evidence="15">SDAP desuccinylase</shortName>
        <ecNumber evidence="4 15">3.5.1.18</ecNumber>
    </recommendedName>
    <alternativeName>
        <fullName evidence="13 15">N-succinyl-LL-2,6-diaminoheptanedioate amidohydrolase</fullName>
    </alternativeName>
</protein>
<dbReference type="PANTHER" id="PTHR43808:SF31">
    <property type="entry name" value="N-ACETYL-L-CITRULLINE DEACETYLASE"/>
    <property type="match status" value="1"/>
</dbReference>
<comment type="catalytic activity">
    <reaction evidence="14 15">
        <text>N-succinyl-(2S,6S)-2,6-diaminopimelate + H2O = (2S,6S)-2,6-diaminopimelate + succinate</text>
        <dbReference type="Rhea" id="RHEA:22608"/>
        <dbReference type="ChEBI" id="CHEBI:15377"/>
        <dbReference type="ChEBI" id="CHEBI:30031"/>
        <dbReference type="ChEBI" id="CHEBI:57609"/>
        <dbReference type="ChEBI" id="CHEBI:58087"/>
        <dbReference type="EC" id="3.5.1.18"/>
    </reaction>
</comment>
<reference evidence="17" key="1">
    <citation type="submission" date="2024-05" db="EMBL/GenBank/DDBJ databases">
        <authorList>
            <person name="Kim S."/>
            <person name="Heo J."/>
            <person name="Choi H."/>
            <person name="Choi Y."/>
            <person name="Kwon S.-W."/>
            <person name="Kim Y."/>
        </authorList>
    </citation>
    <scope>NUCLEOTIDE SEQUENCE</scope>
    <source>
        <strain evidence="17">KACC 23698</strain>
    </source>
</reference>
<dbReference type="InterPro" id="IPR001261">
    <property type="entry name" value="ArgE/DapE_CS"/>
</dbReference>
<feature type="binding site" evidence="15">
    <location>
        <position position="107"/>
    </location>
    <ligand>
        <name>Zn(2+)</name>
        <dbReference type="ChEBI" id="CHEBI:29105"/>
        <label>2</label>
    </ligand>
</feature>
<dbReference type="PANTHER" id="PTHR43808">
    <property type="entry name" value="ACETYLORNITHINE DEACETYLASE"/>
    <property type="match status" value="1"/>
</dbReference>
<organism evidence="17">
    <name type="scientific">Alsobacter sp. KACC 23698</name>
    <dbReference type="NCBI Taxonomy" id="3149229"/>
    <lineage>
        <taxon>Bacteria</taxon>
        <taxon>Pseudomonadati</taxon>
        <taxon>Pseudomonadota</taxon>
        <taxon>Alphaproteobacteria</taxon>
        <taxon>Hyphomicrobiales</taxon>
        <taxon>Alsobacteraceae</taxon>
        <taxon>Alsobacter</taxon>
    </lineage>
</organism>
<dbReference type="EC" id="3.5.1.18" evidence="4 15"/>
<feature type="binding site" evidence="15">
    <location>
        <position position="171"/>
    </location>
    <ligand>
        <name>Zn(2+)</name>
        <dbReference type="ChEBI" id="CHEBI:29105"/>
        <label>1</label>
    </ligand>
</feature>
<comment type="pathway">
    <text evidence="1 15">Amino-acid biosynthesis; L-lysine biosynthesis via DAP pathway; LL-2,6-diaminopimelate from (S)-tetrahydrodipicolinate (succinylase route): step 3/3.</text>
</comment>
<evidence type="ECO:0000313" key="17">
    <source>
        <dbReference type="EMBL" id="XBO39367.1"/>
    </source>
</evidence>
<comment type="cofactor">
    <cofactor evidence="15">
        <name>Zn(2+)</name>
        <dbReference type="ChEBI" id="CHEBI:29105"/>
    </cofactor>
    <cofactor evidence="15">
        <name>Co(2+)</name>
        <dbReference type="ChEBI" id="CHEBI:48828"/>
    </cofactor>
    <text evidence="15">Binds 2 Zn(2+) or Co(2+) ions per subunit.</text>
</comment>
<dbReference type="NCBIfam" id="NF009557">
    <property type="entry name" value="PRK13009.1"/>
    <property type="match status" value="1"/>
</dbReference>
<feature type="domain" description="Peptidase M20 dimerisation" evidence="16">
    <location>
        <begin position="184"/>
        <end position="289"/>
    </location>
</feature>
<dbReference type="InterPro" id="IPR011650">
    <property type="entry name" value="Peptidase_M20_dimer"/>
</dbReference>
<evidence type="ECO:0000256" key="7">
    <source>
        <dbReference type="ARBA" id="ARBA00022723"/>
    </source>
</evidence>
<dbReference type="Gene3D" id="3.40.630.10">
    <property type="entry name" value="Zn peptidases"/>
    <property type="match status" value="2"/>
</dbReference>
<evidence type="ECO:0000256" key="14">
    <source>
        <dbReference type="ARBA" id="ARBA00051301"/>
    </source>
</evidence>
<dbReference type="PROSITE" id="PS00759">
    <property type="entry name" value="ARGE_DAPE_CPG2_2"/>
    <property type="match status" value="1"/>
</dbReference>
<evidence type="ECO:0000256" key="1">
    <source>
        <dbReference type="ARBA" id="ARBA00005130"/>
    </source>
</evidence>
<keyword evidence="6 15" id="KW-0028">Amino-acid biosynthesis</keyword>
<dbReference type="GO" id="GO:0006526">
    <property type="term" value="P:L-arginine biosynthetic process"/>
    <property type="evidence" value="ECO:0007669"/>
    <property type="project" value="TreeGrafter"/>
</dbReference>
<feature type="binding site" evidence="15">
    <location>
        <position position="143"/>
    </location>
    <ligand>
        <name>Zn(2+)</name>
        <dbReference type="ChEBI" id="CHEBI:29105"/>
        <label>2</label>
    </ligand>
</feature>
<dbReference type="InterPro" id="IPR036264">
    <property type="entry name" value="Bact_exopeptidase_dim_dom"/>
</dbReference>
<evidence type="ECO:0000256" key="4">
    <source>
        <dbReference type="ARBA" id="ARBA00011921"/>
    </source>
</evidence>
<evidence type="ECO:0000256" key="15">
    <source>
        <dbReference type="HAMAP-Rule" id="MF_01690"/>
    </source>
</evidence>
<dbReference type="HAMAP" id="MF_01690">
    <property type="entry name" value="DapE"/>
    <property type="match status" value="1"/>
</dbReference>
<dbReference type="GO" id="GO:0050897">
    <property type="term" value="F:cobalt ion binding"/>
    <property type="evidence" value="ECO:0007669"/>
    <property type="project" value="UniProtKB-UniRule"/>
</dbReference>
<dbReference type="GO" id="GO:0009014">
    <property type="term" value="F:succinyl-diaminopimelate desuccinylase activity"/>
    <property type="evidence" value="ECO:0007669"/>
    <property type="project" value="UniProtKB-UniRule"/>
</dbReference>
<comment type="similarity">
    <text evidence="2 15">Belongs to the peptidase M20A family. DapE subfamily.</text>
</comment>
<keyword evidence="10 15" id="KW-0220">Diaminopimelate biosynthesis</keyword>
<dbReference type="NCBIfam" id="TIGR01246">
    <property type="entry name" value="dapE_proteo"/>
    <property type="match status" value="1"/>
</dbReference>
<dbReference type="GO" id="GO:0008270">
    <property type="term" value="F:zinc ion binding"/>
    <property type="evidence" value="ECO:0007669"/>
    <property type="project" value="UniProtKB-UniRule"/>
</dbReference>
<evidence type="ECO:0000256" key="13">
    <source>
        <dbReference type="ARBA" id="ARBA00031891"/>
    </source>
</evidence>
<evidence type="ECO:0000256" key="8">
    <source>
        <dbReference type="ARBA" id="ARBA00022801"/>
    </source>
</evidence>
<accession>A0AAU7JG18</accession>
<dbReference type="Pfam" id="PF01546">
    <property type="entry name" value="Peptidase_M20"/>
    <property type="match status" value="1"/>
</dbReference>
<dbReference type="InterPro" id="IPR005941">
    <property type="entry name" value="DapE_proteobac"/>
</dbReference>
<feature type="binding site" evidence="15">
    <location>
        <position position="107"/>
    </location>
    <ligand>
        <name>Zn(2+)</name>
        <dbReference type="ChEBI" id="CHEBI:29105"/>
        <label>1</label>
    </ligand>
</feature>
<feature type="binding site" evidence="15">
    <location>
        <position position="74"/>
    </location>
    <ligand>
        <name>Zn(2+)</name>
        <dbReference type="ChEBI" id="CHEBI:29105"/>
        <label>1</label>
    </ligand>
</feature>
<name>A0AAU7JG18_9HYPH</name>
<keyword evidence="12 15" id="KW-0170">Cobalt</keyword>
<dbReference type="GO" id="GO:0008777">
    <property type="term" value="F:acetylornithine deacetylase activity"/>
    <property type="evidence" value="ECO:0007669"/>
    <property type="project" value="TreeGrafter"/>
</dbReference>
<evidence type="ECO:0000256" key="9">
    <source>
        <dbReference type="ARBA" id="ARBA00022833"/>
    </source>
</evidence>
<evidence type="ECO:0000256" key="6">
    <source>
        <dbReference type="ARBA" id="ARBA00022605"/>
    </source>
</evidence>
<keyword evidence="8 15" id="KW-0378">Hydrolase</keyword>
<feature type="binding site" evidence="15">
    <location>
        <position position="360"/>
    </location>
    <ligand>
        <name>Zn(2+)</name>
        <dbReference type="ChEBI" id="CHEBI:29105"/>
        <label>2</label>
    </ligand>
</feature>
<evidence type="ECO:0000256" key="3">
    <source>
        <dbReference type="ARBA" id="ARBA00011738"/>
    </source>
</evidence>
<dbReference type="CDD" id="cd03891">
    <property type="entry name" value="M20_DapE_proteobac"/>
    <property type="match status" value="1"/>
</dbReference>
<dbReference type="GO" id="GO:0009089">
    <property type="term" value="P:lysine biosynthetic process via diaminopimelate"/>
    <property type="evidence" value="ECO:0007669"/>
    <property type="project" value="UniProtKB-UniRule"/>
</dbReference>
<dbReference type="EMBL" id="CP157484">
    <property type="protein sequence ID" value="XBO39367.1"/>
    <property type="molecule type" value="Genomic_DNA"/>
</dbReference>
<evidence type="ECO:0000256" key="10">
    <source>
        <dbReference type="ARBA" id="ARBA00022915"/>
    </source>
</evidence>
<dbReference type="SUPFAM" id="SSF53187">
    <property type="entry name" value="Zn-dependent exopeptidases"/>
    <property type="match status" value="1"/>
</dbReference>
<evidence type="ECO:0000256" key="11">
    <source>
        <dbReference type="ARBA" id="ARBA00023154"/>
    </source>
</evidence>
<dbReference type="InterPro" id="IPR002933">
    <property type="entry name" value="Peptidase_M20"/>
</dbReference>
<keyword evidence="7 15" id="KW-0479">Metal-binding</keyword>
<feature type="active site" description="Proton acceptor" evidence="15">
    <location>
        <position position="142"/>
    </location>
</feature>
<gene>
    <name evidence="15 17" type="primary">dapE</name>
    <name evidence="17" type="ORF">ABEG18_00850</name>
</gene>
<feature type="active site" evidence="15">
    <location>
        <position position="76"/>
    </location>
</feature>
<dbReference type="SUPFAM" id="SSF55031">
    <property type="entry name" value="Bacterial exopeptidase dimerisation domain"/>
    <property type="match status" value="1"/>
</dbReference>
<dbReference type="Pfam" id="PF07687">
    <property type="entry name" value="M20_dimer"/>
    <property type="match status" value="1"/>
</dbReference>
<evidence type="ECO:0000256" key="12">
    <source>
        <dbReference type="ARBA" id="ARBA00023285"/>
    </source>
</evidence>
<keyword evidence="11 15" id="KW-0457">Lysine biosynthesis</keyword>
<dbReference type="GO" id="GO:0019877">
    <property type="term" value="P:diaminopimelate biosynthetic process"/>
    <property type="evidence" value="ECO:0007669"/>
    <property type="project" value="UniProtKB-UniRule"/>
</dbReference>
<keyword evidence="9 15" id="KW-0862">Zinc</keyword>